<dbReference type="SUPFAM" id="SSF51069">
    <property type="entry name" value="Carbonic anhydrase"/>
    <property type="match status" value="1"/>
</dbReference>
<dbReference type="EC" id="4.2.1.1" evidence="4 12"/>
<comment type="subcellular location">
    <subcellularLocation>
        <location evidence="2">Secreted</location>
        <location evidence="2">Extracellular space</location>
        <location evidence="2">Extracellular matrix</location>
    </subcellularLocation>
</comment>
<comment type="caution">
    <text evidence="14">The sequence shown here is derived from an EMBL/GenBank/DDBJ whole genome shotgun (WGS) entry which is preliminary data.</text>
</comment>
<name>A0A8S3ZGU8_9EUPU</name>
<dbReference type="InterPro" id="IPR001148">
    <property type="entry name" value="CA_dom"/>
</dbReference>
<keyword evidence="6 12" id="KW-0479">Metal-binding</keyword>
<dbReference type="Gene3D" id="3.10.200.10">
    <property type="entry name" value="Alpha carbonic anhydrase"/>
    <property type="match status" value="1"/>
</dbReference>
<accession>A0A8S3ZGU8</accession>
<keyword evidence="10 12" id="KW-0456">Lyase</keyword>
<keyword evidence="15" id="KW-1185">Reference proteome</keyword>
<keyword evidence="5" id="KW-0272">Extracellular matrix</keyword>
<keyword evidence="8 12" id="KW-0862">Zinc</keyword>
<comment type="similarity">
    <text evidence="3 12">Belongs to the alpha-carbonic anhydrase family.</text>
</comment>
<dbReference type="GO" id="GO:0005737">
    <property type="term" value="C:cytoplasm"/>
    <property type="evidence" value="ECO:0007669"/>
    <property type="project" value="TreeGrafter"/>
</dbReference>
<dbReference type="Pfam" id="PF00194">
    <property type="entry name" value="Carb_anhydrase"/>
    <property type="match status" value="1"/>
</dbReference>
<dbReference type="OrthoDB" id="429145at2759"/>
<comment type="cofactor">
    <cofactor evidence="1 12">
        <name>Zn(2+)</name>
        <dbReference type="ChEBI" id="CHEBI:29105"/>
    </cofactor>
</comment>
<protein>
    <recommendedName>
        <fullName evidence="4 12">Carbonic anhydrase</fullName>
        <ecNumber evidence="4 12">4.2.1.1</ecNumber>
    </recommendedName>
</protein>
<evidence type="ECO:0000313" key="15">
    <source>
        <dbReference type="Proteomes" id="UP000678393"/>
    </source>
</evidence>
<dbReference type="PANTHER" id="PTHR18952:SF141">
    <property type="entry name" value="CARBONIC ANHYDRASE"/>
    <property type="match status" value="1"/>
</dbReference>
<dbReference type="PROSITE" id="PS00162">
    <property type="entry name" value="ALPHA_CA_1"/>
    <property type="match status" value="1"/>
</dbReference>
<evidence type="ECO:0000256" key="11">
    <source>
        <dbReference type="ARBA" id="ARBA00048348"/>
    </source>
</evidence>
<dbReference type="PANTHER" id="PTHR18952">
    <property type="entry name" value="CARBONIC ANHYDRASE"/>
    <property type="match status" value="1"/>
</dbReference>
<evidence type="ECO:0000256" key="9">
    <source>
        <dbReference type="ARBA" id="ARBA00022837"/>
    </source>
</evidence>
<dbReference type="PROSITE" id="PS51144">
    <property type="entry name" value="ALPHA_CA_2"/>
    <property type="match status" value="1"/>
</dbReference>
<dbReference type="SMART" id="SM01057">
    <property type="entry name" value="Carb_anhydrase"/>
    <property type="match status" value="1"/>
</dbReference>
<evidence type="ECO:0000256" key="5">
    <source>
        <dbReference type="ARBA" id="ARBA00022530"/>
    </source>
</evidence>
<dbReference type="GO" id="GO:0004089">
    <property type="term" value="F:carbonate dehydratase activity"/>
    <property type="evidence" value="ECO:0007669"/>
    <property type="project" value="UniProtKB-UniRule"/>
</dbReference>
<keyword evidence="5" id="KW-0964">Secreted</keyword>
<dbReference type="InterPro" id="IPR036398">
    <property type="entry name" value="CA_dom_sf"/>
</dbReference>
<dbReference type="InterPro" id="IPR023561">
    <property type="entry name" value="Carbonic_anhydrase_a-class"/>
</dbReference>
<evidence type="ECO:0000256" key="4">
    <source>
        <dbReference type="ARBA" id="ARBA00012925"/>
    </source>
</evidence>
<comment type="function">
    <text evidence="12">Reversible hydration of carbon dioxide.</text>
</comment>
<evidence type="ECO:0000256" key="12">
    <source>
        <dbReference type="RuleBase" id="RU367011"/>
    </source>
</evidence>
<reference evidence="14" key="1">
    <citation type="submission" date="2021-04" db="EMBL/GenBank/DDBJ databases">
        <authorList>
            <consortium name="Molecular Ecology Group"/>
        </authorList>
    </citation>
    <scope>NUCLEOTIDE SEQUENCE</scope>
</reference>
<evidence type="ECO:0000256" key="3">
    <source>
        <dbReference type="ARBA" id="ARBA00010718"/>
    </source>
</evidence>
<evidence type="ECO:0000256" key="2">
    <source>
        <dbReference type="ARBA" id="ARBA00004498"/>
    </source>
</evidence>
<comment type="catalytic activity">
    <reaction evidence="11 12">
        <text>hydrogencarbonate + H(+) = CO2 + H2O</text>
        <dbReference type="Rhea" id="RHEA:10748"/>
        <dbReference type="ChEBI" id="CHEBI:15377"/>
        <dbReference type="ChEBI" id="CHEBI:15378"/>
        <dbReference type="ChEBI" id="CHEBI:16526"/>
        <dbReference type="ChEBI" id="CHEBI:17544"/>
        <dbReference type="EC" id="4.2.1.1"/>
    </reaction>
</comment>
<dbReference type="GO" id="GO:0008270">
    <property type="term" value="F:zinc ion binding"/>
    <property type="evidence" value="ECO:0007669"/>
    <property type="project" value="UniProtKB-UniRule"/>
</dbReference>
<sequence>MSWGYDKDNGPETWAKTFAAARGPRQSPVNIETGWVTYDENLANHPLQINYKVEPSLLLENPGLSFKAHISADSTITGGPLLNDVFKLVQFHFHWGHDDKTGSEHTVNGKSYPCELHLVHYNASKYKSPAEAVTQSDGLAVIGVFIKVGAEEHAGFKVLSENAQKVKCKGCKCDTGVPFNPASLLPENTSRYWTYEGSLTTPPCNESVTWILLQKEISVSAEQMRALRNLCCDDCGATPIPDNYRPPLPLGARGIKSSFVY</sequence>
<evidence type="ECO:0000256" key="10">
    <source>
        <dbReference type="ARBA" id="ARBA00023239"/>
    </source>
</evidence>
<organism evidence="14 15">
    <name type="scientific">Candidula unifasciata</name>
    <dbReference type="NCBI Taxonomy" id="100452"/>
    <lineage>
        <taxon>Eukaryota</taxon>
        <taxon>Metazoa</taxon>
        <taxon>Spiralia</taxon>
        <taxon>Lophotrochozoa</taxon>
        <taxon>Mollusca</taxon>
        <taxon>Gastropoda</taxon>
        <taxon>Heterobranchia</taxon>
        <taxon>Euthyneura</taxon>
        <taxon>Panpulmonata</taxon>
        <taxon>Eupulmonata</taxon>
        <taxon>Stylommatophora</taxon>
        <taxon>Helicina</taxon>
        <taxon>Helicoidea</taxon>
        <taxon>Geomitridae</taxon>
        <taxon>Candidula</taxon>
    </lineage>
</organism>
<evidence type="ECO:0000259" key="13">
    <source>
        <dbReference type="PROSITE" id="PS51144"/>
    </source>
</evidence>
<dbReference type="Proteomes" id="UP000678393">
    <property type="component" value="Unassembled WGS sequence"/>
</dbReference>
<keyword evidence="7" id="KW-0677">Repeat</keyword>
<evidence type="ECO:0000256" key="7">
    <source>
        <dbReference type="ARBA" id="ARBA00022737"/>
    </source>
</evidence>
<gene>
    <name evidence="14" type="ORF">CUNI_LOCUS11729</name>
</gene>
<keyword evidence="9" id="KW-0106">Calcium</keyword>
<evidence type="ECO:0000256" key="6">
    <source>
        <dbReference type="ARBA" id="ARBA00022723"/>
    </source>
</evidence>
<dbReference type="AlphaFoldDB" id="A0A8S3ZGU8"/>
<proteinExistence type="inferred from homology"/>
<evidence type="ECO:0000256" key="1">
    <source>
        <dbReference type="ARBA" id="ARBA00001947"/>
    </source>
</evidence>
<dbReference type="InterPro" id="IPR018338">
    <property type="entry name" value="Carbonic_anhydrase_a-class_CS"/>
</dbReference>
<evidence type="ECO:0000256" key="8">
    <source>
        <dbReference type="ARBA" id="ARBA00022833"/>
    </source>
</evidence>
<dbReference type="CDD" id="cd00326">
    <property type="entry name" value="alpha_CA"/>
    <property type="match status" value="1"/>
</dbReference>
<feature type="domain" description="Alpha-carbonic anhydrase" evidence="13">
    <location>
        <begin position="1"/>
        <end position="259"/>
    </location>
</feature>
<dbReference type="EMBL" id="CAJHNH020002275">
    <property type="protein sequence ID" value="CAG5126171.1"/>
    <property type="molecule type" value="Genomic_DNA"/>
</dbReference>
<evidence type="ECO:0000313" key="14">
    <source>
        <dbReference type="EMBL" id="CAG5126171.1"/>
    </source>
</evidence>